<keyword evidence="3" id="KW-0418">Kinase</keyword>
<dbReference type="GO" id="GO:0004674">
    <property type="term" value="F:protein serine/threonine kinase activity"/>
    <property type="evidence" value="ECO:0007669"/>
    <property type="project" value="UniProtKB-KW"/>
</dbReference>
<proteinExistence type="predicted"/>
<evidence type="ECO:0000256" key="1">
    <source>
        <dbReference type="SAM" id="Phobius"/>
    </source>
</evidence>
<feature type="transmembrane region" description="Helical" evidence="1">
    <location>
        <begin position="239"/>
        <end position="266"/>
    </location>
</feature>
<evidence type="ECO:0000313" key="4">
    <source>
        <dbReference type="Proteomes" id="UP000001947"/>
    </source>
</evidence>
<organism evidence="3 4">
    <name type="scientific">Saccharophagus degradans (strain 2-40 / ATCC 43961 / DSM 17024)</name>
    <dbReference type="NCBI Taxonomy" id="203122"/>
    <lineage>
        <taxon>Bacteria</taxon>
        <taxon>Pseudomonadati</taxon>
        <taxon>Pseudomonadota</taxon>
        <taxon>Gammaproteobacteria</taxon>
        <taxon>Cellvibrionales</taxon>
        <taxon>Cellvibrionaceae</taxon>
        <taxon>Saccharophagus</taxon>
    </lineage>
</organism>
<dbReference type="KEGG" id="sde:Sde_3047"/>
<protein>
    <submittedName>
        <fullName evidence="3">Serine/threonine protein kinase</fullName>
    </submittedName>
</protein>
<dbReference type="PIRSF" id="PIRSF026631">
    <property type="entry name" value="UCP026631"/>
    <property type="match status" value="1"/>
</dbReference>
<feature type="transmembrane region" description="Helical" evidence="1">
    <location>
        <begin position="398"/>
        <end position="414"/>
    </location>
</feature>
<dbReference type="eggNOG" id="COG3428">
    <property type="taxonomic scope" value="Bacteria"/>
</dbReference>
<dbReference type="RefSeq" id="WP_011469520.1">
    <property type="nucleotide sequence ID" value="NC_007912.1"/>
</dbReference>
<gene>
    <name evidence="3" type="ordered locus">Sde_3047</name>
</gene>
<dbReference type="AlphaFoldDB" id="Q21G75"/>
<dbReference type="HOGENOM" id="CLU_024617_3_0_6"/>
<feature type="transmembrane region" description="Helical" evidence="1">
    <location>
        <begin position="197"/>
        <end position="219"/>
    </location>
</feature>
<dbReference type="STRING" id="203122.Sde_3047"/>
<dbReference type="OrthoDB" id="155986at2"/>
<keyword evidence="3" id="KW-0723">Serine/threonine-protein kinase</keyword>
<dbReference type="PANTHER" id="PTHR34473">
    <property type="entry name" value="UPF0699 TRANSMEMBRANE PROTEIN YDBS"/>
    <property type="match status" value="1"/>
</dbReference>
<dbReference type="Pfam" id="PF03703">
    <property type="entry name" value="bPH_2"/>
    <property type="match status" value="2"/>
</dbReference>
<keyword evidence="1" id="KW-1133">Transmembrane helix</keyword>
<dbReference type="EMBL" id="CP000282">
    <property type="protein sequence ID" value="ABD82304.1"/>
    <property type="molecule type" value="Genomic_DNA"/>
</dbReference>
<sequence>MSNDWQRLSPWAIVFFAFRGLKHIANLYPAFIGVFITAQHFDLGWGAIALYTFYAFVVLVLGASLYYLNFFYIQQDDKFLIRSGILQKDRLELPFARIQNITVKEPFYFRPLGLVILNMDSAGSAQKEVGIAALSLAKAATIKDTIEQYNAGRSSEGDMSDTTANTETDKVDPATKTLLITRSNADIILHGITHNRAWLLLAFMAPFFEQIQTLLFHVIEAIGFDFATWISNKSVFVITMLFIVSAFFVFFVMSLLSVLGSILSLYDFKLYAGKNVYQRNSGLLNKHEIQVKKSRVQALRYVQNWMDRIVGRLVLILEPFNASSGQPAASIMQKILVPSINDTEFDGLAKHVYPTFSLQKDAFKSISKYYLVRKLYMVVLPLFAATAAVAIVSKQYELLVFTPLVFLLMPLFYCRWRRYGWMQCDDYLVVRSGFIGVEYFIFPRYKVQQAKVYQSIFLKRKKLASVQFVLASRAAFIPFMGEQDAHALANNTLYEVEMSGRSWM</sequence>
<feature type="domain" description="YdbS-like PH" evidence="2">
    <location>
        <begin position="416"/>
        <end position="490"/>
    </location>
</feature>
<keyword evidence="4" id="KW-1185">Reference proteome</keyword>
<feature type="domain" description="YdbS-like PH" evidence="2">
    <location>
        <begin position="67"/>
        <end position="146"/>
    </location>
</feature>
<dbReference type="PANTHER" id="PTHR34473:SF2">
    <property type="entry name" value="UPF0699 TRANSMEMBRANE PROTEIN YDBT"/>
    <property type="match status" value="1"/>
</dbReference>
<accession>Q21G75</accession>
<name>Q21G75_SACD2</name>
<feature type="transmembrane region" description="Helical" evidence="1">
    <location>
        <begin position="48"/>
        <end position="73"/>
    </location>
</feature>
<keyword evidence="1" id="KW-0472">Membrane</keyword>
<evidence type="ECO:0000313" key="3">
    <source>
        <dbReference type="EMBL" id="ABD82304.1"/>
    </source>
</evidence>
<feature type="transmembrane region" description="Helical" evidence="1">
    <location>
        <begin position="375"/>
        <end position="392"/>
    </location>
</feature>
<dbReference type="GeneID" id="98614680"/>
<feature type="transmembrane region" description="Helical" evidence="1">
    <location>
        <begin position="12"/>
        <end position="36"/>
    </location>
</feature>
<dbReference type="InterPro" id="IPR005182">
    <property type="entry name" value="YdbS-like_PH"/>
</dbReference>
<dbReference type="Proteomes" id="UP000001947">
    <property type="component" value="Chromosome"/>
</dbReference>
<keyword evidence="1" id="KW-0812">Transmembrane</keyword>
<evidence type="ECO:0000259" key="2">
    <source>
        <dbReference type="Pfam" id="PF03703"/>
    </source>
</evidence>
<dbReference type="InterPro" id="IPR014529">
    <property type="entry name" value="UCP026631"/>
</dbReference>
<reference evidence="3 4" key="1">
    <citation type="journal article" date="2008" name="PLoS Genet.">
        <title>Complete genome sequence of the complex carbohydrate-degrading marine bacterium, Saccharophagus degradans strain 2-40 T.</title>
        <authorList>
            <person name="Weiner R.M."/>
            <person name="Taylor L.E.II."/>
            <person name="Henrissat B."/>
            <person name="Hauser L."/>
            <person name="Land M."/>
            <person name="Coutinho P.M."/>
            <person name="Rancurel C."/>
            <person name="Saunders E.H."/>
            <person name="Longmire A.G."/>
            <person name="Zhang H."/>
            <person name="Bayer E.A."/>
            <person name="Gilbert H.J."/>
            <person name="Larimer F."/>
            <person name="Zhulin I.B."/>
            <person name="Ekborg N.A."/>
            <person name="Lamed R."/>
            <person name="Richardson P.M."/>
            <person name="Borovok I."/>
            <person name="Hutcheson S."/>
        </authorList>
    </citation>
    <scope>NUCLEOTIDE SEQUENCE [LARGE SCALE GENOMIC DNA]</scope>
    <source>
        <strain evidence="4">2-40 / ATCC 43961 / DSM 17024</strain>
    </source>
</reference>
<keyword evidence="3" id="KW-0808">Transferase</keyword>